<name>A0A9R0DFN7_SPOFR</name>
<dbReference type="GeneID" id="118277015"/>
<dbReference type="InterPro" id="IPR043502">
    <property type="entry name" value="DNA/RNA_pol_sf"/>
</dbReference>
<dbReference type="SUPFAM" id="SSF56672">
    <property type="entry name" value="DNA/RNA polymerases"/>
    <property type="match status" value="1"/>
</dbReference>
<dbReference type="Gene3D" id="3.30.420.10">
    <property type="entry name" value="Ribonuclease H-like superfamily/Ribonuclease H"/>
    <property type="match status" value="1"/>
</dbReference>
<evidence type="ECO:0000313" key="2">
    <source>
        <dbReference type="RefSeq" id="XP_035451561.2"/>
    </source>
</evidence>
<dbReference type="InterPro" id="IPR012337">
    <property type="entry name" value="RNaseH-like_sf"/>
</dbReference>
<dbReference type="RefSeq" id="XP_035451561.2">
    <property type="nucleotide sequence ID" value="XM_035595668.2"/>
</dbReference>
<dbReference type="CDD" id="cd00303">
    <property type="entry name" value="retropepsin_like"/>
    <property type="match status" value="1"/>
</dbReference>
<accession>A0A9R0DFN7</accession>
<dbReference type="OrthoDB" id="5920040at2759"/>
<organism evidence="1 2">
    <name type="scientific">Spodoptera frugiperda</name>
    <name type="common">Fall armyworm</name>
    <dbReference type="NCBI Taxonomy" id="7108"/>
    <lineage>
        <taxon>Eukaryota</taxon>
        <taxon>Metazoa</taxon>
        <taxon>Ecdysozoa</taxon>
        <taxon>Arthropoda</taxon>
        <taxon>Hexapoda</taxon>
        <taxon>Insecta</taxon>
        <taxon>Pterygota</taxon>
        <taxon>Neoptera</taxon>
        <taxon>Endopterygota</taxon>
        <taxon>Lepidoptera</taxon>
        <taxon>Glossata</taxon>
        <taxon>Ditrysia</taxon>
        <taxon>Noctuoidea</taxon>
        <taxon>Noctuidae</taxon>
        <taxon>Amphipyrinae</taxon>
        <taxon>Spodoptera</taxon>
    </lineage>
</organism>
<dbReference type="GO" id="GO:0003676">
    <property type="term" value="F:nucleic acid binding"/>
    <property type="evidence" value="ECO:0007669"/>
    <property type="project" value="InterPro"/>
</dbReference>
<dbReference type="PANTHER" id="PTHR47331:SF5">
    <property type="entry name" value="RIBONUCLEASE H"/>
    <property type="match status" value="1"/>
</dbReference>
<proteinExistence type="predicted"/>
<dbReference type="PANTHER" id="PTHR47331">
    <property type="entry name" value="PHD-TYPE DOMAIN-CONTAINING PROTEIN"/>
    <property type="match status" value="1"/>
</dbReference>
<dbReference type="InterPro" id="IPR021109">
    <property type="entry name" value="Peptidase_aspartic_dom_sf"/>
</dbReference>
<dbReference type="Proteomes" id="UP000829999">
    <property type="component" value="Chromosome 15"/>
</dbReference>
<dbReference type="SUPFAM" id="SSF53098">
    <property type="entry name" value="Ribonuclease H-like"/>
    <property type="match status" value="1"/>
</dbReference>
<gene>
    <name evidence="2" type="primary">LOC118277015</name>
</gene>
<dbReference type="Pfam" id="PF05380">
    <property type="entry name" value="Peptidase_A17"/>
    <property type="match status" value="1"/>
</dbReference>
<dbReference type="InterPro" id="IPR008042">
    <property type="entry name" value="Retrotrans_Pao"/>
</dbReference>
<reference evidence="2" key="1">
    <citation type="submission" date="2025-08" db="UniProtKB">
        <authorList>
            <consortium name="RefSeq"/>
        </authorList>
    </citation>
    <scope>IDENTIFICATION</scope>
    <source>
        <tissue evidence="2">Whole larval tissue</tissue>
    </source>
</reference>
<protein>
    <submittedName>
        <fullName evidence="2">Uncharacterized protein LOC118277015 isoform X1</fullName>
    </submittedName>
</protein>
<dbReference type="GO" id="GO:0071897">
    <property type="term" value="P:DNA biosynthetic process"/>
    <property type="evidence" value="ECO:0007669"/>
    <property type="project" value="UniProtKB-ARBA"/>
</dbReference>
<keyword evidence="1" id="KW-1185">Reference proteome</keyword>
<dbReference type="Pfam" id="PF03564">
    <property type="entry name" value="DUF1759"/>
    <property type="match status" value="1"/>
</dbReference>
<dbReference type="InterPro" id="IPR036397">
    <property type="entry name" value="RNaseH_sf"/>
</dbReference>
<dbReference type="GO" id="GO:0042575">
    <property type="term" value="C:DNA polymerase complex"/>
    <property type="evidence" value="ECO:0007669"/>
    <property type="project" value="UniProtKB-ARBA"/>
</dbReference>
<dbReference type="Gene3D" id="2.40.70.10">
    <property type="entry name" value="Acid Proteases"/>
    <property type="match status" value="1"/>
</dbReference>
<dbReference type="InterPro" id="IPR005312">
    <property type="entry name" value="DUF1759"/>
</dbReference>
<evidence type="ECO:0000313" key="1">
    <source>
        <dbReference type="Proteomes" id="UP000829999"/>
    </source>
</evidence>
<sequence>MSHTSERSSKLQVESAKIPVPSVSVSNLNIKDLCTKRSSIKGRITKYKNYLNTFFDPSKTFSSTDISILNQRFQRFEELCTTFDDIQSEIELFNSSNLDSELDIRDEMELDFSTLIARTRVFLDANQPHENNFSSAHSESNSCQHSNDNHVGFKLPVIKINNFNGTYFKWLEFRDTFMSLIHNNNKIEDVHKFHYLNSYLEGEAALVISNLEVSSANYKEAWHLLCERYNNEDQLIDYHFDSLLNFQNAPRESSKALKFIIDHVSKNLRALNTLGEPIAHWDSLIIRLVLAKLDNSSKFKWQEHRKVLNAKPSLKDFFQFLKNRADIIESVRVNKVEHHSNNSSNSKPEKSHAKAFAVSAAPGSSAAACVFCGGSHRIYDCSTFLAKSVEDRKTEAVRLKLCINCLRKGHSSRQCRLGPCTICKKYHNGLLHRQNTQTVNVANVQPSTSVTDVEVQQDSCDGTNNVVNNMSLLTNNCMLLSTAIVDIYNPVSKKHFTVRALLDSGSQCSLITDRLKNKLQLTSQPTSVDIIGVGNMTLSNAVQRCTIHVKSKHSNYDVNITCLVLPHISGSIPNKSIDISQIKLPSNIKLADPTFNISAPIDLLIGTDIFWSIIESTQISLGPNQPIMRKTKLGWILAGPLFSRNQIKSKSVQCNHVNFTCTSSNCISNKSLNERLTDFWKLEQIPSSSVVVNTEEEIQCEKDFVTNTFRSQDGRFNVKLPLLSQPDCLGDSYKKAKRQFFTLEKRFSKNPMLKQMYCDFIKEYSDLGHLSPSCILVPEHSYFIPHHAVLKPTSESTKLRVVFNGSAKTSSGFSINDIQMTGPHIQDSLFNILLRFRQHTYVLSGDVEKMYRQVQVQECHRNLQMIIWRDHDADPLKSLRLNTVTYGLKSSSFLSTRCLWQLGDECSDSKIKNIIQNDFLVDDLLTGSDCADELLHIKLSVENALSKGCFYLRKYRSNLPNILPDNSSTQSKLILSSSSHTLGVGWDPNDDYIHFPNSYENNTDKPTKRSILSDTCKVFDPLGLLSPLTIKPKILIQKLWVQKIDWDEPAPYDICKSWYSFIENMKHLYTLRIPRHTLCRFPVQIEMHCFCDASQSAYAACIYLRSVDRQGNVIVRLQCAKARVASVKPTTIPRLELCACLLGAQLADALCRALRCVIQRRMFWTDSSIALTWLASRYDKLETFVANRVGTILELTQVSDWRHVPTASNPADLASRGVDADKINNLSLWWNGPTFLTEPESFWPSRQFKKCTDIDFPEINVNNIVTQDNGINKQQLIDFNRYSNLKFLQRSFAYVLRFIFNCRNSQIRKSGILQPEELSASFVSLVRLAQQELFSREIAILSSKGILSSKSPLLCLNPFIDENYVLRVGGRLESSCYSFEKRHPMLLHKKHRLTKLLFEQEHLRLLHAGPQLLLSSVRDFVWPIAGRDLARTTARHCVVCRRASGKTLTPMMGALPPQRVNPDFPFTAAGVDFAGPFLITDRKGRGCKITKCYLCVFVCLRFKCLHLEAVSELSTDAFLLSLRRFISRRGKPVEIFCDNGRNFLGASKEIVPMISRPLPRDTS</sequence>